<evidence type="ECO:0000313" key="1">
    <source>
        <dbReference type="EMBL" id="KAJ8132420.1"/>
    </source>
</evidence>
<protein>
    <submittedName>
        <fullName evidence="1">Uncharacterized protein</fullName>
    </submittedName>
</protein>
<gene>
    <name evidence="1" type="ORF">O1611_g1202</name>
</gene>
<dbReference type="Proteomes" id="UP001153332">
    <property type="component" value="Unassembled WGS sequence"/>
</dbReference>
<organism evidence="1 2">
    <name type="scientific">Lasiodiplodia mahajangana</name>
    <dbReference type="NCBI Taxonomy" id="1108764"/>
    <lineage>
        <taxon>Eukaryota</taxon>
        <taxon>Fungi</taxon>
        <taxon>Dikarya</taxon>
        <taxon>Ascomycota</taxon>
        <taxon>Pezizomycotina</taxon>
        <taxon>Dothideomycetes</taxon>
        <taxon>Dothideomycetes incertae sedis</taxon>
        <taxon>Botryosphaeriales</taxon>
        <taxon>Botryosphaeriaceae</taxon>
        <taxon>Lasiodiplodia</taxon>
    </lineage>
</organism>
<comment type="caution">
    <text evidence="1">The sequence shown here is derived from an EMBL/GenBank/DDBJ whole genome shotgun (WGS) entry which is preliminary data.</text>
</comment>
<evidence type="ECO:0000313" key="2">
    <source>
        <dbReference type="Proteomes" id="UP001153332"/>
    </source>
</evidence>
<sequence length="625" mass="69400">MTSIKEHRIVGLGDASYYVGARVEYTLPHECDTGGSIVPAVVLHTEDQDITVDLFRSELNRYDEEDDVYQHHFSKNGALLLVSHRDEDLSPTLPEPVVRFLSSLSSTLFLLDGRCVSLNDGPYFLQGRSLFQAWRLYADINEVFTLPVISARGSRPYTFEPLALADSSGLYRAIAVPSRLYSPPTPERPLNGLRITVKDNYHLAGVHSTLGSRSWTKLYGAQDSTAALVQLLIDLGAVIVGKTKLGAYAGSEVPPEKTIDYLAPFNPRADGYQGPSGSSSGAGASVASYEWVDLALGTDSTGSIRMPAASYGLWGLRSTWGSWPLEGVMANVPAFDTVGALARSPDILRQLLLTRSAAGKVIKPRSLLIPTDWFPMRNAEQQRMVDSFINILEAYLEISTVKISLEDEWSRSGPADLRSKTLQQYLDKSIYWPNYYDGYHSYDTFRQEFQRQYGFPPYTSPFMTKRWALCDDISKEQRDQGFREIEVYYTWIRDHVLKEGLEDNIMVLPLGRPGANYRDVVPQAGGEFATSAYDPMDLATVLGLPHLVIPVGQNPFESKITKRTEYAPIVASLTGPRGSDESLIRIAEEAMKKAGWETTVLCGVSPFEVGSNERNAKHAEPILKL</sequence>
<proteinExistence type="predicted"/>
<name>A0ACC2JY63_9PEZI</name>
<keyword evidence="2" id="KW-1185">Reference proteome</keyword>
<dbReference type="EMBL" id="JAPUUL010000131">
    <property type="protein sequence ID" value="KAJ8132420.1"/>
    <property type="molecule type" value="Genomic_DNA"/>
</dbReference>
<reference evidence="1" key="1">
    <citation type="submission" date="2022-12" db="EMBL/GenBank/DDBJ databases">
        <title>Genome Sequence of Lasiodiplodia mahajangana.</title>
        <authorList>
            <person name="Buettner E."/>
        </authorList>
    </citation>
    <scope>NUCLEOTIDE SEQUENCE</scope>
    <source>
        <strain evidence="1">VT137</strain>
    </source>
</reference>
<accession>A0ACC2JY63</accession>